<dbReference type="NCBIfam" id="NF041813">
    <property type="entry name" value="Avs2"/>
    <property type="match status" value="1"/>
</dbReference>
<organism evidence="2 3">
    <name type="scientific">Rhabdobacter roseus</name>
    <dbReference type="NCBI Taxonomy" id="1655419"/>
    <lineage>
        <taxon>Bacteria</taxon>
        <taxon>Pseudomonadati</taxon>
        <taxon>Bacteroidota</taxon>
        <taxon>Cytophagia</taxon>
        <taxon>Cytophagales</taxon>
        <taxon>Cytophagaceae</taxon>
        <taxon>Rhabdobacter</taxon>
    </lineage>
</organism>
<reference evidence="2 3" key="1">
    <citation type="submission" date="2020-08" db="EMBL/GenBank/DDBJ databases">
        <title>Genomic Encyclopedia of Type Strains, Phase IV (KMG-IV): sequencing the most valuable type-strain genomes for metagenomic binning, comparative biology and taxonomic classification.</title>
        <authorList>
            <person name="Goeker M."/>
        </authorList>
    </citation>
    <scope>NUCLEOTIDE SEQUENCE [LARGE SCALE GENOMIC DNA]</scope>
    <source>
        <strain evidence="2 3">DSM 105074</strain>
    </source>
</reference>
<accession>A0A840TZD8</accession>
<evidence type="ECO:0000313" key="3">
    <source>
        <dbReference type="Proteomes" id="UP000557307"/>
    </source>
</evidence>
<keyword evidence="3" id="KW-1185">Reference proteome</keyword>
<proteinExistence type="predicted"/>
<name>A0A840TZD8_9BACT</name>
<comment type="caution">
    <text evidence="2">The sequence shown here is derived from an EMBL/GenBank/DDBJ whole genome shotgun (WGS) entry which is preliminary data.</text>
</comment>
<gene>
    <name evidence="2" type="ORF">HNQ92_004824</name>
</gene>
<dbReference type="Proteomes" id="UP000557307">
    <property type="component" value="Unassembled WGS sequence"/>
</dbReference>
<dbReference type="SUPFAM" id="SSF52540">
    <property type="entry name" value="P-loop containing nucleoside triphosphate hydrolases"/>
    <property type="match status" value="1"/>
</dbReference>
<evidence type="ECO:0000313" key="2">
    <source>
        <dbReference type="EMBL" id="MBB5286663.1"/>
    </source>
</evidence>
<dbReference type="RefSeq" id="WP_184178022.1">
    <property type="nucleotide sequence ID" value="NZ_JACHGF010000010.1"/>
</dbReference>
<feature type="region of interest" description="Disordered" evidence="1">
    <location>
        <begin position="363"/>
        <end position="390"/>
    </location>
</feature>
<dbReference type="SUPFAM" id="SSF50494">
    <property type="entry name" value="Trypsin-like serine proteases"/>
    <property type="match status" value="1"/>
</dbReference>
<sequence length="1594" mass="183289">MSPENDYLLSRLAVRVEESDTRLPISSGILFSSPLLIDSIYLLTAAHCLYEDQETFERPRPEVLISLFNPALASYQSIHVAVSHDLVSKTTAKDVAVIKLEKVQVEAITGFLPEVQAIKERHSITTFALKGFPSATKGQELVLTKPEFMQEMAGQSTFQLRLTDDFTTDTSAESKVDGFSGSGVFLESYNKLYLFGLFTRFREAQKIIYCQYIEAINELLTAAFLPNIPFSYIGEYGLTPDFFAKHSANMIKNLGPRFSEQLNLRLPIVSNFHDAARNDTFKRRLLRCIDSWLQRSNSSHDKKKGLLAEIADEHGALRQSTIAWVSAIQWEADKPIDLAPICEGLNTLEKHLDEKQSELYELRRQERQRKSELGEGKRHNHGKEREPYESELQWLRETERALSALQGALREISFTLANSPVLLIKGEPGSGKSHLLGDMANEATKAGVATLLFLGQLFQRGQTIWQNILNQLGLTCTQYELLTSLNSIGRQQGSRVLIMIDALNEGPGRALWKDALAGFIEEVKSFPFVGLVLSVRTTYFNAIIPKNLQKDGPITYRVHAGFQGNEYAALRLFCEHYGLQTPNFPMLAPEFTNPLFLQLLCQGMKASGKKVFPQGFQGVTNVFNHYVDAVYEKLAEKREDYTNRKHIVREAIQAVAKACFEKEGPRMLTIEEADTLFQERFDRYPHLLNDLIHEYLLIQTTQTDYRTETEFEMLYFAFERLGDFFITEQLLGEYTTTAQVRQAFQKDGQLGQLLEGYSWSNSGILDAMAVRLPEKYELEIVEACDWAFGLTDDPHHDDVGDCLTRCLWDSLKWRLPSHIDDKKITAWLRSDQCSLDDDSYLLRLVELTTVHAHPFNSDRLFKFMNQYSMPERDGFWQVHMHHFCHYGEDRNAFPIRRLIDWAWQKGVSASIDSETARLAGQTLAWLLSSTDRQLRDQTTKAMVNLLEEQPDALIRIMQAFINIDDAYIAERLYAVAYGCALRTSTDTKLEQIASYIYTSTFKDGNPPVHVLLRDYARNIVEYAHYKGRATSMDMAVVRPPYQSEFPTVLPSDEEVRQYQNKSIATDSRGEKEKNRIDGQIYFSTITWDFGRYTVESAVRNFAPVSFTTESRFKDFQKTLKGERKYRMRIIVAHVKLKALLEARKAGGTKVLAGKAIEDRIIELDHDNQRYLRSLVELFDAEEIAEINQKFLPFLQAKHADKKYPQDSLEYAPIKYWIVQRAFELGYAIEKHYEYDSLAERHSDHFAAHGNKIERIGKKYQWIALHEILARLGDNYYYKEDRWNSRAQYSFYQGPWQQYLRDIDPIFTIKNPEGKVDEAGSSTRVPLQKGWYFDTEYAYWNQAPSQWVNNKKDLPAPENIILRQDEHGEAWVYLKMSTTWEEPKGIGQDRHNRPRKAIRYLINAYLVRKGNTKKITEWLSGKDFSDIHMPETQRTNASLFNRENYWSPTARLEAKQRKTWEAIPASTHKVSVTTQEAVGEMSGDKSGAHFHYDMPSKILFEGMGLQYAPEDGSFKNSMGQMIVTHINGRGILMRKKELFIFLERSNFDIFWSLEGEKIATTGLSNSENDQYSAISGVYQISENKVMGNLFITKRE</sequence>
<dbReference type="InterPro" id="IPR009003">
    <property type="entry name" value="Peptidase_S1_PA"/>
</dbReference>
<dbReference type="Gene3D" id="3.40.50.300">
    <property type="entry name" value="P-loop containing nucleotide triphosphate hydrolases"/>
    <property type="match status" value="1"/>
</dbReference>
<evidence type="ECO:0008006" key="4">
    <source>
        <dbReference type="Google" id="ProtNLM"/>
    </source>
</evidence>
<protein>
    <recommendedName>
        <fullName evidence="4">Trypsin-like serine protease</fullName>
    </recommendedName>
</protein>
<dbReference type="InterPro" id="IPR027417">
    <property type="entry name" value="P-loop_NTPase"/>
</dbReference>
<evidence type="ECO:0000256" key="1">
    <source>
        <dbReference type="SAM" id="MobiDB-lite"/>
    </source>
</evidence>
<dbReference type="EMBL" id="JACHGF010000010">
    <property type="protein sequence ID" value="MBB5286663.1"/>
    <property type="molecule type" value="Genomic_DNA"/>
</dbReference>